<evidence type="ECO:0000256" key="1">
    <source>
        <dbReference type="ARBA" id="ARBA00009964"/>
    </source>
</evidence>
<dbReference type="eggNOG" id="COG2963">
    <property type="taxonomic scope" value="Bacteria"/>
</dbReference>
<protein>
    <submittedName>
        <fullName evidence="2">Transposase</fullName>
    </submittedName>
</protein>
<dbReference type="EMBL" id="JMTB01000082">
    <property type="protein sequence ID" value="KFC06360.1"/>
    <property type="molecule type" value="Genomic_DNA"/>
</dbReference>
<name>A0A085A815_9ENTR</name>
<evidence type="ECO:0000313" key="2">
    <source>
        <dbReference type="EMBL" id="KFC06360.1"/>
    </source>
</evidence>
<dbReference type="AlphaFoldDB" id="A0A085A815"/>
<sequence length="146" mass="16296">MENAANWLTESRTVYSNDFKLRMVELASRPDANVAQLAREHGVDNNLIFKWLRLWQREGRISRRMPATIVGPVVPQSLPASPTLLSVDVINDPLPAAENDTLCTFSSAHASATSCHVEFRHGKMTLENPSSELLTVLIRELTGRTQ</sequence>
<evidence type="ECO:0000313" key="3">
    <source>
        <dbReference type="Proteomes" id="UP000028630"/>
    </source>
</evidence>
<dbReference type="GO" id="GO:0004803">
    <property type="term" value="F:transposase activity"/>
    <property type="evidence" value="ECO:0007669"/>
    <property type="project" value="InterPro"/>
</dbReference>
<gene>
    <name evidence="2" type="ORF">GTGU_02629</name>
</gene>
<organism evidence="2 3">
    <name type="scientific">Trabulsiella guamensis ATCC 49490</name>
    <dbReference type="NCBI Taxonomy" id="1005994"/>
    <lineage>
        <taxon>Bacteria</taxon>
        <taxon>Pseudomonadati</taxon>
        <taxon>Pseudomonadota</taxon>
        <taxon>Gammaproteobacteria</taxon>
        <taxon>Enterobacterales</taxon>
        <taxon>Enterobacteriaceae</taxon>
        <taxon>Trabulsiella</taxon>
    </lineage>
</organism>
<proteinExistence type="inferred from homology"/>
<dbReference type="GO" id="GO:0003677">
    <property type="term" value="F:DNA binding"/>
    <property type="evidence" value="ECO:0007669"/>
    <property type="project" value="InterPro"/>
</dbReference>
<accession>A0A085A815</accession>
<dbReference type="RefSeq" id="WP_038157707.1">
    <property type="nucleotide sequence ID" value="NZ_JMTB01000082.1"/>
</dbReference>
<reference evidence="3" key="1">
    <citation type="submission" date="2014-05" db="EMBL/GenBank/DDBJ databases">
        <title>ATOL: Assembling a taxonomically balanced genome-scale reconstruction of the evolutionary history of the Enterobacteriaceae.</title>
        <authorList>
            <person name="Plunkett G. III"/>
            <person name="Neeno-Eckwall E.C."/>
            <person name="Glasner J.D."/>
            <person name="Perna N.T."/>
        </authorList>
    </citation>
    <scope>NUCLEOTIDE SEQUENCE [LARGE SCALE GENOMIC DNA]</scope>
    <source>
        <strain evidence="3">ATCC 49490</strain>
    </source>
</reference>
<dbReference type="OrthoDB" id="9774685at2"/>
<dbReference type="Proteomes" id="UP000028630">
    <property type="component" value="Unassembled WGS sequence"/>
</dbReference>
<dbReference type="InterPro" id="IPR009057">
    <property type="entry name" value="Homeodomain-like_sf"/>
</dbReference>
<keyword evidence="3" id="KW-1185">Reference proteome</keyword>
<dbReference type="InterPro" id="IPR002514">
    <property type="entry name" value="Transposase_8"/>
</dbReference>
<dbReference type="GO" id="GO:0006313">
    <property type="term" value="P:DNA transposition"/>
    <property type="evidence" value="ECO:0007669"/>
    <property type="project" value="InterPro"/>
</dbReference>
<comment type="similarity">
    <text evidence="1">Belongs to the transposase 8 family.</text>
</comment>
<dbReference type="Pfam" id="PF01527">
    <property type="entry name" value="HTH_Tnp_1"/>
    <property type="match status" value="1"/>
</dbReference>
<comment type="caution">
    <text evidence="2">The sequence shown here is derived from an EMBL/GenBank/DDBJ whole genome shotgun (WGS) entry which is preliminary data.</text>
</comment>
<dbReference type="SUPFAM" id="SSF46689">
    <property type="entry name" value="Homeodomain-like"/>
    <property type="match status" value="1"/>
</dbReference>